<dbReference type="InterPro" id="IPR016161">
    <property type="entry name" value="Ald_DH/histidinol_DH"/>
</dbReference>
<gene>
    <name evidence="4" type="ORF">METZ01_LOCUS297275</name>
</gene>
<dbReference type="AlphaFoldDB" id="A0A382MAY9"/>
<dbReference type="FunFam" id="3.40.605.10:FF:000007">
    <property type="entry name" value="NAD/NADP-dependent betaine aldehyde dehydrogenase"/>
    <property type="match status" value="1"/>
</dbReference>
<keyword evidence="2" id="KW-0560">Oxidoreductase</keyword>
<dbReference type="SUPFAM" id="SSF53720">
    <property type="entry name" value="ALDH-like"/>
    <property type="match status" value="1"/>
</dbReference>
<evidence type="ECO:0000256" key="2">
    <source>
        <dbReference type="ARBA" id="ARBA00023002"/>
    </source>
</evidence>
<dbReference type="InterPro" id="IPR016160">
    <property type="entry name" value="Ald_DH_CS_CYS"/>
</dbReference>
<dbReference type="Gene3D" id="3.40.605.10">
    <property type="entry name" value="Aldehyde Dehydrogenase, Chain A, domain 1"/>
    <property type="match status" value="1"/>
</dbReference>
<dbReference type="InterPro" id="IPR029510">
    <property type="entry name" value="Ald_DH_CS_GLU"/>
</dbReference>
<dbReference type="EMBL" id="UINC01091558">
    <property type="protein sequence ID" value="SVC44421.1"/>
    <property type="molecule type" value="Genomic_DNA"/>
</dbReference>
<dbReference type="InterPro" id="IPR015590">
    <property type="entry name" value="Aldehyde_DH_dom"/>
</dbReference>
<organism evidence="4">
    <name type="scientific">marine metagenome</name>
    <dbReference type="NCBI Taxonomy" id="408172"/>
    <lineage>
        <taxon>unclassified sequences</taxon>
        <taxon>metagenomes</taxon>
        <taxon>ecological metagenomes</taxon>
    </lineage>
</organism>
<dbReference type="InterPro" id="IPR016163">
    <property type="entry name" value="Ald_DH_C"/>
</dbReference>
<dbReference type="PROSITE" id="PS00070">
    <property type="entry name" value="ALDEHYDE_DEHYDR_CYS"/>
    <property type="match status" value="1"/>
</dbReference>
<dbReference type="PANTHER" id="PTHR11699">
    <property type="entry name" value="ALDEHYDE DEHYDROGENASE-RELATED"/>
    <property type="match status" value="1"/>
</dbReference>
<sequence>MSKLFNHFIDGRKQEGTDRFAVINPATGDIFGEAARGTQDDIDNAVDVARKTFRASTWRDLDGRLRGNLLRQIGRMIRKHAKRLASMEVTDAGKTVGDAEAEIELAAQIWDYYGDLTQTAVGTINAVPAPDQFDFTLRQPIGVIGIIIPWNFPFVLTALKLAPALAAGNTTVLKPAEDTPTTASLLGEIFYEADLPSGVVNIVLGLGDEAGAALAKHQGIDKLVFTGSTDVGSKVMTAAAKNITDVTLELGGKSANIIFADANREQALASASFGCLLHNGQNCAAGTRLLVEEKIYESFLNELSDRFEKVRVGDPTKIATHLGPIINSKQLQRIESYVEIGKGEGAEL</sequence>
<reference evidence="4" key="1">
    <citation type="submission" date="2018-05" db="EMBL/GenBank/DDBJ databases">
        <authorList>
            <person name="Lanie J.A."/>
            <person name="Ng W.-L."/>
            <person name="Kazmierczak K.M."/>
            <person name="Andrzejewski T.M."/>
            <person name="Davidsen T.M."/>
            <person name="Wayne K.J."/>
            <person name="Tettelin H."/>
            <person name="Glass J.I."/>
            <person name="Rusch D."/>
            <person name="Podicherti R."/>
            <person name="Tsui H.-C.T."/>
            <person name="Winkler M.E."/>
        </authorList>
    </citation>
    <scope>NUCLEOTIDE SEQUENCE</scope>
</reference>
<dbReference type="InterPro" id="IPR016162">
    <property type="entry name" value="Ald_DH_N"/>
</dbReference>
<dbReference type="Pfam" id="PF00171">
    <property type="entry name" value="Aldedh"/>
    <property type="match status" value="1"/>
</dbReference>
<feature type="non-terminal residue" evidence="4">
    <location>
        <position position="348"/>
    </location>
</feature>
<feature type="domain" description="Aldehyde dehydrogenase" evidence="3">
    <location>
        <begin position="15"/>
        <end position="348"/>
    </location>
</feature>
<evidence type="ECO:0000256" key="1">
    <source>
        <dbReference type="ARBA" id="ARBA00009986"/>
    </source>
</evidence>
<evidence type="ECO:0000313" key="4">
    <source>
        <dbReference type="EMBL" id="SVC44421.1"/>
    </source>
</evidence>
<accession>A0A382MAY9</accession>
<name>A0A382MAY9_9ZZZZ</name>
<dbReference type="PROSITE" id="PS00687">
    <property type="entry name" value="ALDEHYDE_DEHYDR_GLU"/>
    <property type="match status" value="1"/>
</dbReference>
<protein>
    <recommendedName>
        <fullName evidence="3">Aldehyde dehydrogenase domain-containing protein</fullName>
    </recommendedName>
</protein>
<comment type="similarity">
    <text evidence="1">Belongs to the aldehyde dehydrogenase family.</text>
</comment>
<dbReference type="Gene3D" id="3.40.309.10">
    <property type="entry name" value="Aldehyde Dehydrogenase, Chain A, domain 2"/>
    <property type="match status" value="1"/>
</dbReference>
<proteinExistence type="inferred from homology"/>
<dbReference type="GO" id="GO:0016620">
    <property type="term" value="F:oxidoreductase activity, acting on the aldehyde or oxo group of donors, NAD or NADP as acceptor"/>
    <property type="evidence" value="ECO:0007669"/>
    <property type="project" value="InterPro"/>
</dbReference>
<evidence type="ECO:0000259" key="3">
    <source>
        <dbReference type="Pfam" id="PF00171"/>
    </source>
</evidence>